<evidence type="ECO:0000256" key="3">
    <source>
        <dbReference type="ARBA" id="ARBA00022516"/>
    </source>
</evidence>
<evidence type="ECO:0000256" key="11">
    <source>
        <dbReference type="NCBIfam" id="TIGR00560"/>
    </source>
</evidence>
<keyword evidence="4 12" id="KW-0808">Transferase</keyword>
<keyword evidence="8 13" id="KW-0472">Membrane</keyword>
<name>A0A420XRF2_9ACTN</name>
<dbReference type="Proteomes" id="UP000281955">
    <property type="component" value="Unassembled WGS sequence"/>
</dbReference>
<evidence type="ECO:0000256" key="12">
    <source>
        <dbReference type="RuleBase" id="RU003750"/>
    </source>
</evidence>
<dbReference type="AlphaFoldDB" id="A0A420XRF2"/>
<sequence>MTGVVSGTAAAEPPGKLNIPNSLTVARLLLVPVMVVVLFHGDGHEAAWRWGAWAVFAVAGVTDLVDGNLARRRGSVTELGKLIDPIADKALIGASLVSLSILGDLPWVLTVVILVRELGVTLLRLWVIQHGVIAASRGGKVKTLLQSVSIGLFLLPHPGFFAVLAWTVMVFAVGTTLVTGGDYVMRAVRLRRTARP</sequence>
<comment type="subcellular location">
    <subcellularLocation>
        <location evidence="1">Membrane</location>
        <topology evidence="1">Multi-pass membrane protein</topology>
    </subcellularLocation>
</comment>
<keyword evidence="3" id="KW-0444">Lipid biosynthesis</keyword>
<comment type="caution">
    <text evidence="14">The sequence shown here is derived from an EMBL/GenBank/DDBJ whole genome shotgun (WGS) entry which is preliminary data.</text>
</comment>
<evidence type="ECO:0000256" key="1">
    <source>
        <dbReference type="ARBA" id="ARBA00004141"/>
    </source>
</evidence>
<evidence type="ECO:0000256" key="6">
    <source>
        <dbReference type="ARBA" id="ARBA00022989"/>
    </source>
</evidence>
<dbReference type="GO" id="GO:0008444">
    <property type="term" value="F:CDP-diacylglycerol-glycerol-3-phosphate 3-phosphatidyltransferase activity"/>
    <property type="evidence" value="ECO:0007669"/>
    <property type="project" value="UniProtKB-UniRule"/>
</dbReference>
<evidence type="ECO:0000256" key="2">
    <source>
        <dbReference type="ARBA" id="ARBA00010441"/>
    </source>
</evidence>
<dbReference type="EMBL" id="RBWV01000010">
    <property type="protein sequence ID" value="RKS77422.1"/>
    <property type="molecule type" value="Genomic_DNA"/>
</dbReference>
<dbReference type="EC" id="2.7.8.5" evidence="11"/>
<dbReference type="InterPro" id="IPR048254">
    <property type="entry name" value="CDP_ALCOHOL_P_TRANSF_CS"/>
</dbReference>
<dbReference type="GO" id="GO:0016020">
    <property type="term" value="C:membrane"/>
    <property type="evidence" value="ECO:0007669"/>
    <property type="project" value="UniProtKB-SubCell"/>
</dbReference>
<evidence type="ECO:0000256" key="8">
    <source>
        <dbReference type="ARBA" id="ARBA00023136"/>
    </source>
</evidence>
<dbReference type="RefSeq" id="WP_121192464.1">
    <property type="nucleotide sequence ID" value="NZ_RBWV01000010.1"/>
</dbReference>
<protein>
    <recommendedName>
        <fullName evidence="11">CDP-diacylglycerol--glycerol-3-phosphate 3-phosphatidyltransferase</fullName>
        <ecNumber evidence="11">2.7.8.5</ecNumber>
    </recommendedName>
</protein>
<accession>A0A420XRF2</accession>
<evidence type="ECO:0000313" key="15">
    <source>
        <dbReference type="Proteomes" id="UP000281955"/>
    </source>
</evidence>
<keyword evidence="6 13" id="KW-1133">Transmembrane helix</keyword>
<dbReference type="UniPathway" id="UPA00085"/>
<keyword evidence="9" id="KW-0594">Phospholipid biosynthesis</keyword>
<dbReference type="OrthoDB" id="9796672at2"/>
<dbReference type="PIRSF" id="PIRSF000847">
    <property type="entry name" value="Phos_ph_gly_syn"/>
    <property type="match status" value="1"/>
</dbReference>
<evidence type="ECO:0000256" key="13">
    <source>
        <dbReference type="SAM" id="Phobius"/>
    </source>
</evidence>
<dbReference type="InterPro" id="IPR004570">
    <property type="entry name" value="Phosphatidylglycerol_P_synth"/>
</dbReference>
<evidence type="ECO:0000256" key="10">
    <source>
        <dbReference type="ARBA" id="ARBA00023264"/>
    </source>
</evidence>
<evidence type="ECO:0000256" key="7">
    <source>
        <dbReference type="ARBA" id="ARBA00023098"/>
    </source>
</evidence>
<keyword evidence="15" id="KW-1185">Reference proteome</keyword>
<dbReference type="InterPro" id="IPR050324">
    <property type="entry name" value="CDP-alcohol_PTase-I"/>
</dbReference>
<feature type="transmembrane region" description="Helical" evidence="13">
    <location>
        <begin position="160"/>
        <end position="185"/>
    </location>
</feature>
<dbReference type="NCBIfam" id="TIGR00560">
    <property type="entry name" value="pgsA"/>
    <property type="match status" value="1"/>
</dbReference>
<dbReference type="Pfam" id="PF01066">
    <property type="entry name" value="CDP-OH_P_transf"/>
    <property type="match status" value="1"/>
</dbReference>
<dbReference type="InterPro" id="IPR000462">
    <property type="entry name" value="CDP-OH_P_trans"/>
</dbReference>
<dbReference type="PANTHER" id="PTHR14269">
    <property type="entry name" value="CDP-DIACYLGLYCEROL--GLYCEROL-3-PHOSPHATE 3-PHOSPHATIDYLTRANSFERASE-RELATED"/>
    <property type="match status" value="1"/>
</dbReference>
<keyword evidence="7" id="KW-0443">Lipid metabolism</keyword>
<keyword evidence="5 13" id="KW-0812">Transmembrane</keyword>
<keyword evidence="10" id="KW-1208">Phospholipid metabolism</keyword>
<evidence type="ECO:0000313" key="14">
    <source>
        <dbReference type="EMBL" id="RKS77422.1"/>
    </source>
</evidence>
<dbReference type="Gene3D" id="1.20.120.1760">
    <property type="match status" value="1"/>
</dbReference>
<comment type="similarity">
    <text evidence="2 12">Belongs to the CDP-alcohol phosphatidyltransferase class-I family.</text>
</comment>
<dbReference type="FunCoup" id="A0A420XRF2">
    <property type="interactions" value="155"/>
</dbReference>
<dbReference type="PROSITE" id="PS00379">
    <property type="entry name" value="CDP_ALCOHOL_P_TRANSF"/>
    <property type="match status" value="1"/>
</dbReference>
<reference evidence="14 15" key="1">
    <citation type="submission" date="2018-10" db="EMBL/GenBank/DDBJ databases">
        <title>Genomic Encyclopedia of Archaeal and Bacterial Type Strains, Phase II (KMG-II): from individual species to whole genera.</title>
        <authorList>
            <person name="Goeker M."/>
        </authorList>
    </citation>
    <scope>NUCLEOTIDE SEQUENCE [LARGE SCALE GENOMIC DNA]</scope>
    <source>
        <strain evidence="14 15">RP-AC37</strain>
    </source>
</reference>
<evidence type="ECO:0000256" key="9">
    <source>
        <dbReference type="ARBA" id="ARBA00023209"/>
    </source>
</evidence>
<evidence type="ECO:0000256" key="4">
    <source>
        <dbReference type="ARBA" id="ARBA00022679"/>
    </source>
</evidence>
<dbReference type="InterPro" id="IPR043130">
    <property type="entry name" value="CDP-OH_PTrfase_TM_dom"/>
</dbReference>
<dbReference type="GO" id="GO:0046474">
    <property type="term" value="P:glycerophospholipid biosynthetic process"/>
    <property type="evidence" value="ECO:0007669"/>
    <property type="project" value="TreeGrafter"/>
</dbReference>
<gene>
    <name evidence="14" type="ORF">CLV35_1108</name>
</gene>
<feature type="transmembrane region" description="Helical" evidence="13">
    <location>
        <begin position="90"/>
        <end position="115"/>
    </location>
</feature>
<organism evidence="14 15">
    <name type="scientific">Motilibacter peucedani</name>
    <dbReference type="NCBI Taxonomy" id="598650"/>
    <lineage>
        <taxon>Bacteria</taxon>
        <taxon>Bacillati</taxon>
        <taxon>Actinomycetota</taxon>
        <taxon>Actinomycetes</taxon>
        <taxon>Motilibacterales</taxon>
        <taxon>Motilibacteraceae</taxon>
        <taxon>Motilibacter</taxon>
    </lineage>
</organism>
<dbReference type="InParanoid" id="A0A420XRF2"/>
<dbReference type="PANTHER" id="PTHR14269:SF52">
    <property type="entry name" value="PHOSPHATIDYLGLYCEROPHOSPHATE SYNTHASE-RELATED"/>
    <property type="match status" value="1"/>
</dbReference>
<evidence type="ECO:0000256" key="5">
    <source>
        <dbReference type="ARBA" id="ARBA00022692"/>
    </source>
</evidence>
<proteinExistence type="inferred from homology"/>